<reference evidence="2 3" key="2">
    <citation type="submission" date="2015-10" db="EMBL/GenBank/DDBJ databases">
        <title>Draft Genome Sequence of Prosthecomicrobium hirschii ATCC 27832.</title>
        <authorList>
            <person name="Daniel J."/>
            <person name="Givan S.A."/>
            <person name="Brun Y.V."/>
            <person name="Brown P.J."/>
        </authorList>
    </citation>
    <scope>NUCLEOTIDE SEQUENCE [LARGE SCALE GENOMIC DNA]</scope>
    <source>
        <strain evidence="2 3">16</strain>
    </source>
</reference>
<keyword evidence="1" id="KW-0732">Signal</keyword>
<dbReference type="Proteomes" id="UP000048984">
    <property type="component" value="Unassembled WGS sequence"/>
</dbReference>
<protein>
    <recommendedName>
        <fullName evidence="4">Lipocalin-like domain-containing protein</fullName>
    </recommendedName>
</protein>
<dbReference type="RefSeq" id="WP_054360965.1">
    <property type="nucleotide sequence ID" value="NZ_LJYW01000001.1"/>
</dbReference>
<sequence>MKGLLFAAVVAAGLAPSVTRADEGADFIAKLSGSWTGSGSITASGGEAPAATTCRLQGAPAGASITVTGKCDGAAKGANLAVQLTWSGDQKTFVGTFQGGAEAGTASLSGRLSGNSLVMQVTSQNGAVSTLTLTVSGANRLSLAVSGKDSKSGKPVQYVSLGLAKG</sequence>
<accession>A0A0P6WJ40</accession>
<dbReference type="EMBL" id="LJYW01000001">
    <property type="protein sequence ID" value="KPL54799.1"/>
    <property type="molecule type" value="Genomic_DNA"/>
</dbReference>
<feature type="chain" id="PRO_5006132452" description="Lipocalin-like domain-containing protein" evidence="1">
    <location>
        <begin position="22"/>
        <end position="166"/>
    </location>
</feature>
<dbReference type="STRING" id="665126.ABB55_23365"/>
<reference evidence="2 3" key="1">
    <citation type="submission" date="2015-09" db="EMBL/GenBank/DDBJ databases">
        <authorList>
            <person name="Jackson K.R."/>
            <person name="Lunt B.L."/>
            <person name="Fisher J.N.B."/>
            <person name="Gardner A.V."/>
            <person name="Bailey M.E."/>
            <person name="Deus L.M."/>
            <person name="Earl A.S."/>
            <person name="Gibby P.D."/>
            <person name="Hartmann K.A."/>
            <person name="Liu J.E."/>
            <person name="Manci A.M."/>
            <person name="Nielsen D.A."/>
            <person name="Solomon M.B."/>
            <person name="Breakwell D.P."/>
            <person name="Burnett S.H."/>
            <person name="Grose J.H."/>
        </authorList>
    </citation>
    <scope>NUCLEOTIDE SEQUENCE [LARGE SCALE GENOMIC DNA]</scope>
    <source>
        <strain evidence="2 3">16</strain>
    </source>
</reference>
<name>A0A0P6WJ40_9HYPH</name>
<keyword evidence="3" id="KW-1185">Reference proteome</keyword>
<evidence type="ECO:0008006" key="4">
    <source>
        <dbReference type="Google" id="ProtNLM"/>
    </source>
</evidence>
<proteinExistence type="predicted"/>
<feature type="signal peptide" evidence="1">
    <location>
        <begin position="1"/>
        <end position="21"/>
    </location>
</feature>
<comment type="caution">
    <text evidence="2">The sequence shown here is derived from an EMBL/GenBank/DDBJ whole genome shotgun (WGS) entry which is preliminary data.</text>
</comment>
<gene>
    <name evidence="2" type="ORF">ABB55_23365</name>
</gene>
<dbReference type="AlphaFoldDB" id="A0A0P6WJ40"/>
<evidence type="ECO:0000313" key="2">
    <source>
        <dbReference type="EMBL" id="KPL54799.1"/>
    </source>
</evidence>
<evidence type="ECO:0000313" key="3">
    <source>
        <dbReference type="Proteomes" id="UP000048984"/>
    </source>
</evidence>
<organism evidence="2 3">
    <name type="scientific">Prosthecodimorpha hirschii</name>
    <dbReference type="NCBI Taxonomy" id="665126"/>
    <lineage>
        <taxon>Bacteria</taxon>
        <taxon>Pseudomonadati</taxon>
        <taxon>Pseudomonadota</taxon>
        <taxon>Alphaproteobacteria</taxon>
        <taxon>Hyphomicrobiales</taxon>
        <taxon>Ancalomicrobiaceae</taxon>
        <taxon>Prosthecodimorpha</taxon>
    </lineage>
</organism>
<evidence type="ECO:0000256" key="1">
    <source>
        <dbReference type="SAM" id="SignalP"/>
    </source>
</evidence>